<feature type="domain" description="Four-carbon acid sugar kinase N-terminal" evidence="7">
    <location>
        <begin position="24"/>
        <end position="265"/>
    </location>
</feature>
<dbReference type="Gene3D" id="3.40.50.10840">
    <property type="entry name" value="Putative sugar-binding, N-terminal domain"/>
    <property type="match status" value="1"/>
</dbReference>
<dbReference type="Gene3D" id="3.40.980.20">
    <property type="entry name" value="Four-carbon acid sugar kinase, nucleotide binding domain"/>
    <property type="match status" value="1"/>
</dbReference>
<evidence type="ECO:0000313" key="10">
    <source>
        <dbReference type="Proteomes" id="UP001161691"/>
    </source>
</evidence>
<dbReference type="InterPro" id="IPR010737">
    <property type="entry name" value="4-carb_acid_sugar_kinase_N"/>
</dbReference>
<evidence type="ECO:0000256" key="2">
    <source>
        <dbReference type="ARBA" id="ARBA00022679"/>
    </source>
</evidence>
<evidence type="ECO:0000259" key="7">
    <source>
        <dbReference type="Pfam" id="PF07005"/>
    </source>
</evidence>
<organism evidence="9 10">
    <name type="scientific">Cohnella hashimotonis</name>
    <dbReference type="NCBI Taxonomy" id="2826895"/>
    <lineage>
        <taxon>Bacteria</taxon>
        <taxon>Bacillati</taxon>
        <taxon>Bacillota</taxon>
        <taxon>Bacilli</taxon>
        <taxon>Bacillales</taxon>
        <taxon>Paenibacillaceae</taxon>
        <taxon>Cohnella</taxon>
    </lineage>
</organism>
<evidence type="ECO:0000259" key="8">
    <source>
        <dbReference type="Pfam" id="PF17042"/>
    </source>
</evidence>
<dbReference type="InterPro" id="IPR037051">
    <property type="entry name" value="4-carb_acid_sugar_kinase_N_sf"/>
</dbReference>
<dbReference type="GO" id="GO:0016301">
    <property type="term" value="F:kinase activity"/>
    <property type="evidence" value="ECO:0007669"/>
    <property type="project" value="UniProtKB-KW"/>
</dbReference>
<dbReference type="Pfam" id="PF07005">
    <property type="entry name" value="SBD_N"/>
    <property type="match status" value="1"/>
</dbReference>
<feature type="domain" description="Four-carbon acid sugar kinase nucleotide binding" evidence="8">
    <location>
        <begin position="292"/>
        <end position="465"/>
    </location>
</feature>
<name>A0ABT6TD52_9BACL</name>
<dbReference type="InterPro" id="IPR042213">
    <property type="entry name" value="NBD_C_sf"/>
</dbReference>
<comment type="similarity">
    <text evidence="1">Belongs to the four-carbon acid sugar kinase family.</text>
</comment>
<evidence type="ECO:0000256" key="5">
    <source>
        <dbReference type="ARBA" id="ARBA00022840"/>
    </source>
</evidence>
<evidence type="ECO:0000256" key="1">
    <source>
        <dbReference type="ARBA" id="ARBA00005715"/>
    </source>
</evidence>
<dbReference type="EMBL" id="JAGRPV010000001">
    <property type="protein sequence ID" value="MDI4644699.1"/>
    <property type="molecule type" value="Genomic_DNA"/>
</dbReference>
<gene>
    <name evidence="9" type="ORF">KB449_06970</name>
</gene>
<dbReference type="InterPro" id="IPR031475">
    <property type="entry name" value="NBD_C"/>
</dbReference>
<accession>A0ABT6TD52</accession>
<keyword evidence="5" id="KW-0067">ATP-binding</keyword>
<sequence>MGRKQERLQEYGQERYQAAGLLLSFYGDDFTGSTDVMEALALNGVRTVLFLEPPAPEALAAEFPDVRAFGVAGVSRAMSPAEMQRELEPIFERLRAIPTPLVHYKICSTFDSSPEVGSIGRAIELASAVCPAQRCVPLLVGVPELRRYTVFGNHFAGVGAQTYRLDLHPTMSRHPVTPMDEADLRVHLSRQTDKTIGLMDILDLAGDGARVRSRLAERLAERPDILLYDVLDEERLKRAGELIWEAAGQGDNRVVFGSSGVEYALVAHWREVGLAAPDTGMLQPRGAVDRLLVVSGSCSPTTESQIRYAIAAGFAPVPIQAEKLVDPATADQERRRLTEQANALLREGRSPLLYTALGAEDLAIGATREKLAGTGHAASDTGKLIGEQLGRLTREVVADNRLQRFLVAGGDTSGFVMRELGIYALECLMPIAPGGPLCRGYAKDDRFNGVELALKGGQVGKADYFVRVLEGK</sequence>
<dbReference type="SUPFAM" id="SSF142764">
    <property type="entry name" value="YgbK-like"/>
    <property type="match status" value="1"/>
</dbReference>
<evidence type="ECO:0000256" key="4">
    <source>
        <dbReference type="ARBA" id="ARBA00022777"/>
    </source>
</evidence>
<keyword evidence="6" id="KW-0119">Carbohydrate metabolism</keyword>
<protein>
    <submittedName>
        <fullName evidence="9">Four-carbon acid sugar kinase family protein</fullName>
    </submittedName>
</protein>
<proteinExistence type="inferred from homology"/>
<keyword evidence="4 9" id="KW-0418">Kinase</keyword>
<keyword evidence="3" id="KW-0547">Nucleotide-binding</keyword>
<evidence type="ECO:0000256" key="6">
    <source>
        <dbReference type="ARBA" id="ARBA00023277"/>
    </source>
</evidence>
<evidence type="ECO:0000313" key="9">
    <source>
        <dbReference type="EMBL" id="MDI4644699.1"/>
    </source>
</evidence>
<keyword evidence="10" id="KW-1185">Reference proteome</keyword>
<dbReference type="Pfam" id="PF17042">
    <property type="entry name" value="NBD_C"/>
    <property type="match status" value="1"/>
</dbReference>
<reference evidence="9" key="1">
    <citation type="submission" date="2023-04" db="EMBL/GenBank/DDBJ databases">
        <title>Comparative genomic analysis of Cohnella hashimotonis sp. nov., isolated from the International Space Station.</title>
        <authorList>
            <person name="Venkateswaran K."/>
            <person name="Simpson A."/>
        </authorList>
    </citation>
    <scope>NUCLEOTIDE SEQUENCE</scope>
    <source>
        <strain evidence="9">F6_2S_P_1</strain>
    </source>
</reference>
<evidence type="ECO:0000256" key="3">
    <source>
        <dbReference type="ARBA" id="ARBA00022741"/>
    </source>
</evidence>
<comment type="caution">
    <text evidence="9">The sequence shown here is derived from an EMBL/GenBank/DDBJ whole genome shotgun (WGS) entry which is preliminary data.</text>
</comment>
<dbReference type="Proteomes" id="UP001161691">
    <property type="component" value="Unassembled WGS sequence"/>
</dbReference>
<keyword evidence="2" id="KW-0808">Transferase</keyword>